<keyword evidence="8" id="KW-1185">Reference proteome</keyword>
<evidence type="ECO:0000256" key="5">
    <source>
        <dbReference type="ARBA" id="ARBA00023242"/>
    </source>
</evidence>
<gene>
    <name evidence="7" type="ORF">Z518_10537</name>
</gene>
<accession>A0A0D2GPY1</accession>
<evidence type="ECO:0000313" key="7">
    <source>
        <dbReference type="EMBL" id="KIX00398.1"/>
    </source>
</evidence>
<keyword evidence="1" id="KW-0479">Metal-binding</keyword>
<protein>
    <recommendedName>
        <fullName evidence="6">Xylanolytic transcriptional activator regulatory domain-containing protein</fullName>
    </recommendedName>
</protein>
<dbReference type="RefSeq" id="XP_013267534.1">
    <property type="nucleotide sequence ID" value="XM_013412080.1"/>
</dbReference>
<dbReference type="GeneID" id="25298608"/>
<dbReference type="GO" id="GO:0003677">
    <property type="term" value="F:DNA binding"/>
    <property type="evidence" value="ECO:0007669"/>
    <property type="project" value="InterPro"/>
</dbReference>
<dbReference type="AlphaFoldDB" id="A0A0D2GPY1"/>
<keyword evidence="2" id="KW-0862">Zinc</keyword>
<dbReference type="PANTHER" id="PTHR47660">
    <property type="entry name" value="TRANSCRIPTION FACTOR WITH C2H2 AND ZN(2)-CYS(6) DNA BINDING DOMAIN (EUROFUNG)-RELATED-RELATED"/>
    <property type="match status" value="1"/>
</dbReference>
<dbReference type="CDD" id="cd12148">
    <property type="entry name" value="fungal_TF_MHR"/>
    <property type="match status" value="1"/>
</dbReference>
<evidence type="ECO:0000313" key="8">
    <source>
        <dbReference type="Proteomes" id="UP000053617"/>
    </source>
</evidence>
<proteinExistence type="predicted"/>
<keyword evidence="4" id="KW-0804">Transcription</keyword>
<dbReference type="GO" id="GO:0006351">
    <property type="term" value="P:DNA-templated transcription"/>
    <property type="evidence" value="ECO:0007669"/>
    <property type="project" value="InterPro"/>
</dbReference>
<evidence type="ECO:0000256" key="1">
    <source>
        <dbReference type="ARBA" id="ARBA00022723"/>
    </source>
</evidence>
<name>A0A0D2GPY1_9EURO</name>
<dbReference type="HOGENOM" id="CLU_003487_2_0_1"/>
<feature type="domain" description="Xylanolytic transcriptional activator regulatory" evidence="6">
    <location>
        <begin position="114"/>
        <end position="305"/>
    </location>
</feature>
<evidence type="ECO:0000256" key="3">
    <source>
        <dbReference type="ARBA" id="ARBA00023015"/>
    </source>
</evidence>
<sequence length="624" mass="70797">MRMVQDILDFGTAWIDFTALDAFNQLAASGIKTQIFFEGRGAGNSALSRYCLLPDAQLPHRHLDHTLRDKILALVLSTCNREAFDDVASSFPSPELLNSLMEYYLTIHFAQVDSWLHLPTFEIGKQGVELILMIISAGAAACLTTEMRRLGLALQEVVRQALVQKFEENNGLPEDLASLQAFVLQLQVGLWSGDKRKIQIAESSVQPLITMLRRSGRFRRSTSFPSPPTLDDSHKILEFKWRQWAHTESYKRLACRLLIYDAESSIALQVPPLLSPTEITLELPCSRELWCANNAQEWRSLYLRQGNSVQDRGLSVSQCISSVSQLRHQPNLDIAYSTTVVVYSSWALVWNHAQLNSLIRSQPQHQALSEVSMSSSRDRGLPRLLEQLRITFADWNELFPPEMSLVLERTLLDLYISFEQIRLFAGREGEEKARRAWSVLRQWASSSCARKAVWHAGQVLRAASRCREYLREFQAICLYHAGISFWTYALASTSASPKDSEPVWLDGNQCPAVEKFIALNHGSPVISDYTREPMSNNVAVHISNPKAVMDMCIQLLRKNFPEETNRTGLPLVENLSRLMYDLGNAAQMLLYKNPTGSKEPHIREPSKLRTWMKSEAEWSADRKA</sequence>
<organism evidence="7 8">
    <name type="scientific">Rhinocladiella mackenziei CBS 650.93</name>
    <dbReference type="NCBI Taxonomy" id="1442369"/>
    <lineage>
        <taxon>Eukaryota</taxon>
        <taxon>Fungi</taxon>
        <taxon>Dikarya</taxon>
        <taxon>Ascomycota</taxon>
        <taxon>Pezizomycotina</taxon>
        <taxon>Eurotiomycetes</taxon>
        <taxon>Chaetothyriomycetidae</taxon>
        <taxon>Chaetothyriales</taxon>
        <taxon>Herpotrichiellaceae</taxon>
        <taxon>Rhinocladiella</taxon>
    </lineage>
</organism>
<reference evidence="7 8" key="1">
    <citation type="submission" date="2015-01" db="EMBL/GenBank/DDBJ databases">
        <title>The Genome Sequence of Rhinocladiella mackenzie CBS 650.93.</title>
        <authorList>
            <consortium name="The Broad Institute Genomics Platform"/>
            <person name="Cuomo C."/>
            <person name="de Hoog S."/>
            <person name="Gorbushina A."/>
            <person name="Stielow B."/>
            <person name="Teixiera M."/>
            <person name="Abouelleil A."/>
            <person name="Chapman S.B."/>
            <person name="Priest M."/>
            <person name="Young S.K."/>
            <person name="Wortman J."/>
            <person name="Nusbaum C."/>
            <person name="Birren B."/>
        </authorList>
    </citation>
    <scope>NUCLEOTIDE SEQUENCE [LARGE SCALE GENOMIC DNA]</scope>
    <source>
        <strain evidence="7 8">CBS 650.93</strain>
    </source>
</reference>
<keyword evidence="5" id="KW-0539">Nucleus</keyword>
<dbReference type="InterPro" id="IPR007219">
    <property type="entry name" value="XnlR_reg_dom"/>
</dbReference>
<evidence type="ECO:0000259" key="6">
    <source>
        <dbReference type="Pfam" id="PF04082"/>
    </source>
</evidence>
<dbReference type="PANTHER" id="PTHR47660:SF2">
    <property type="entry name" value="TRANSCRIPTION FACTOR WITH C2H2 AND ZN(2)-CYS(6) DNA BINDING DOMAIN (EUROFUNG)"/>
    <property type="match status" value="1"/>
</dbReference>
<keyword evidence="3" id="KW-0805">Transcription regulation</keyword>
<dbReference type="Proteomes" id="UP000053617">
    <property type="component" value="Unassembled WGS sequence"/>
</dbReference>
<dbReference type="STRING" id="1442369.A0A0D2GPY1"/>
<evidence type="ECO:0000256" key="2">
    <source>
        <dbReference type="ARBA" id="ARBA00022833"/>
    </source>
</evidence>
<dbReference type="Pfam" id="PF04082">
    <property type="entry name" value="Fungal_trans"/>
    <property type="match status" value="1"/>
</dbReference>
<dbReference type="VEuPathDB" id="FungiDB:Z518_10537"/>
<dbReference type="OrthoDB" id="40579at2759"/>
<evidence type="ECO:0000256" key="4">
    <source>
        <dbReference type="ARBA" id="ARBA00023163"/>
    </source>
</evidence>
<dbReference type="GO" id="GO:0008270">
    <property type="term" value="F:zinc ion binding"/>
    <property type="evidence" value="ECO:0007669"/>
    <property type="project" value="InterPro"/>
</dbReference>
<dbReference type="EMBL" id="KN847483">
    <property type="protein sequence ID" value="KIX00398.1"/>
    <property type="molecule type" value="Genomic_DNA"/>
</dbReference>